<evidence type="ECO:0000313" key="3">
    <source>
        <dbReference type="Proteomes" id="UP000319817"/>
    </source>
</evidence>
<reference evidence="2 3" key="1">
    <citation type="submission" date="2019-02" db="EMBL/GenBank/DDBJ databases">
        <title>Deep-cultivation of Planctomycetes and their phenomic and genomic characterization uncovers novel biology.</title>
        <authorList>
            <person name="Wiegand S."/>
            <person name="Jogler M."/>
            <person name="Boedeker C."/>
            <person name="Pinto D."/>
            <person name="Vollmers J."/>
            <person name="Rivas-Marin E."/>
            <person name="Kohn T."/>
            <person name="Peeters S.H."/>
            <person name="Heuer A."/>
            <person name="Rast P."/>
            <person name="Oberbeckmann S."/>
            <person name="Bunk B."/>
            <person name="Jeske O."/>
            <person name="Meyerdierks A."/>
            <person name="Storesund J.E."/>
            <person name="Kallscheuer N."/>
            <person name="Luecker S."/>
            <person name="Lage O.M."/>
            <person name="Pohl T."/>
            <person name="Merkel B.J."/>
            <person name="Hornburger P."/>
            <person name="Mueller R.-W."/>
            <person name="Bruemmer F."/>
            <person name="Labrenz M."/>
            <person name="Spormann A.M."/>
            <person name="Op den Camp H."/>
            <person name="Overmann J."/>
            <person name="Amann R."/>
            <person name="Jetten M.S.M."/>
            <person name="Mascher T."/>
            <person name="Medema M.H."/>
            <person name="Devos D.P."/>
            <person name="Kaster A.-K."/>
            <person name="Ovreas L."/>
            <person name="Rohde M."/>
            <person name="Galperin M.Y."/>
            <person name="Jogler C."/>
        </authorList>
    </citation>
    <scope>NUCLEOTIDE SEQUENCE [LARGE SCALE GENOMIC DNA]</scope>
    <source>
        <strain evidence="2 3">K23_9</strain>
    </source>
</reference>
<name>A0A517NYN3_9BACT</name>
<dbReference type="EMBL" id="CP036526">
    <property type="protein sequence ID" value="QDT12239.1"/>
    <property type="molecule type" value="Genomic_DNA"/>
</dbReference>
<keyword evidence="1" id="KW-0175">Coiled coil</keyword>
<proteinExistence type="predicted"/>
<evidence type="ECO:0000313" key="2">
    <source>
        <dbReference type="EMBL" id="QDT12239.1"/>
    </source>
</evidence>
<sequence>MNRQLILPTVLATLALAMGQSNLTRGETTIPDDETPEIIVVIGAEGAPEFGEQFGKWGTTWKQIADKTGAKFTTVGRTALTKKTDRETLQAALREIPPTRTAATWIILIGHGTYSRQAAKFNLRGPDVSAQDLAEWLQPIQSPLVIVNTASSSAPFINRLSGKNRVVVTATKSGTQYNFARFGKFFANAIASIESDLDHDDEVSVQEAFLRASNDVEEFYKSENRIATENALIDDNADSRGTPAKMFRGVRPIAKAKDGSPLDGNYAARITLSPSGNAWTLAADERKQRDELEHQLEVIRSQKETLDQSEYQTAIEPVMIQLAKIYQAAEERAASETKPQ</sequence>
<evidence type="ECO:0008006" key="4">
    <source>
        <dbReference type="Google" id="ProtNLM"/>
    </source>
</evidence>
<accession>A0A517NYN3</accession>
<keyword evidence="3" id="KW-1185">Reference proteome</keyword>
<protein>
    <recommendedName>
        <fullName evidence="4">Caspase domain protein</fullName>
    </recommendedName>
</protein>
<dbReference type="AlphaFoldDB" id="A0A517NYN3"/>
<gene>
    <name evidence="2" type="ORF">K239x_42480</name>
</gene>
<dbReference type="OrthoDB" id="247472at2"/>
<feature type="coiled-coil region" evidence="1">
    <location>
        <begin position="282"/>
        <end position="309"/>
    </location>
</feature>
<organism evidence="2 3">
    <name type="scientific">Stieleria marina</name>
    <dbReference type="NCBI Taxonomy" id="1930275"/>
    <lineage>
        <taxon>Bacteria</taxon>
        <taxon>Pseudomonadati</taxon>
        <taxon>Planctomycetota</taxon>
        <taxon>Planctomycetia</taxon>
        <taxon>Pirellulales</taxon>
        <taxon>Pirellulaceae</taxon>
        <taxon>Stieleria</taxon>
    </lineage>
</organism>
<dbReference type="RefSeq" id="WP_145419973.1">
    <property type="nucleotide sequence ID" value="NZ_CP036526.1"/>
</dbReference>
<evidence type="ECO:0000256" key="1">
    <source>
        <dbReference type="SAM" id="Coils"/>
    </source>
</evidence>
<dbReference type="Proteomes" id="UP000319817">
    <property type="component" value="Chromosome"/>
</dbReference>